<dbReference type="RefSeq" id="WP_379160405.1">
    <property type="nucleotide sequence ID" value="NZ_JBHSRJ010000009.1"/>
</dbReference>
<keyword evidence="6" id="KW-1185">Reference proteome</keyword>
<evidence type="ECO:0000256" key="4">
    <source>
        <dbReference type="SAM" id="MobiDB-lite"/>
    </source>
</evidence>
<evidence type="ECO:0000313" key="6">
    <source>
        <dbReference type="Proteomes" id="UP001596135"/>
    </source>
</evidence>
<dbReference type="Proteomes" id="UP001596135">
    <property type="component" value="Unassembled WGS sequence"/>
</dbReference>
<gene>
    <name evidence="5" type="ORF">ACFPYL_23475</name>
</gene>
<proteinExistence type="inferred from homology"/>
<evidence type="ECO:0000313" key="5">
    <source>
        <dbReference type="EMBL" id="MFC6046065.1"/>
    </source>
</evidence>
<reference evidence="6" key="1">
    <citation type="journal article" date="2019" name="Int. J. Syst. Evol. Microbiol.">
        <title>The Global Catalogue of Microorganisms (GCM) 10K type strain sequencing project: providing services to taxonomists for standard genome sequencing and annotation.</title>
        <authorList>
            <consortium name="The Broad Institute Genomics Platform"/>
            <consortium name="The Broad Institute Genome Sequencing Center for Infectious Disease"/>
            <person name="Wu L."/>
            <person name="Ma J."/>
        </authorList>
    </citation>
    <scope>NUCLEOTIDE SEQUENCE [LARGE SCALE GENOMIC DNA]</scope>
    <source>
        <strain evidence="6">CCUG 54522</strain>
    </source>
</reference>
<accession>A0ABW1LRS5</accession>
<dbReference type="PROSITE" id="PS51257">
    <property type="entry name" value="PROKAR_LIPOPROTEIN"/>
    <property type="match status" value="1"/>
</dbReference>
<evidence type="ECO:0000256" key="1">
    <source>
        <dbReference type="ARBA" id="ARBA00008520"/>
    </source>
</evidence>
<organism evidence="5 6">
    <name type="scientific">Nocardioides hankookensis</name>
    <dbReference type="NCBI Taxonomy" id="443157"/>
    <lineage>
        <taxon>Bacteria</taxon>
        <taxon>Bacillati</taxon>
        <taxon>Actinomycetota</taxon>
        <taxon>Actinomycetes</taxon>
        <taxon>Propionibacteriales</taxon>
        <taxon>Nocardioidaceae</taxon>
        <taxon>Nocardioides</taxon>
    </lineage>
</organism>
<dbReference type="PANTHER" id="PTHR30061:SF50">
    <property type="entry name" value="MALTOSE_MALTODEXTRIN-BINDING PERIPLASMIC PROTEIN"/>
    <property type="match status" value="1"/>
</dbReference>
<feature type="compositionally biased region" description="Polar residues" evidence="4">
    <location>
        <begin position="414"/>
        <end position="426"/>
    </location>
</feature>
<evidence type="ECO:0000256" key="3">
    <source>
        <dbReference type="ARBA" id="ARBA00022729"/>
    </source>
</evidence>
<dbReference type="Gene3D" id="3.40.190.10">
    <property type="entry name" value="Periplasmic binding protein-like II"/>
    <property type="match status" value="2"/>
</dbReference>
<name>A0ABW1LRS5_9ACTN</name>
<dbReference type="PANTHER" id="PTHR30061">
    <property type="entry name" value="MALTOSE-BINDING PERIPLASMIC PROTEIN"/>
    <property type="match status" value="1"/>
</dbReference>
<keyword evidence="2" id="KW-0813">Transport</keyword>
<evidence type="ECO:0000256" key="2">
    <source>
        <dbReference type="ARBA" id="ARBA00022448"/>
    </source>
</evidence>
<dbReference type="SUPFAM" id="SSF53850">
    <property type="entry name" value="Periplasmic binding protein-like II"/>
    <property type="match status" value="1"/>
</dbReference>
<feature type="region of interest" description="Disordered" evidence="4">
    <location>
        <begin position="401"/>
        <end position="426"/>
    </location>
</feature>
<dbReference type="InterPro" id="IPR006059">
    <property type="entry name" value="SBP"/>
</dbReference>
<keyword evidence="3" id="KW-0732">Signal</keyword>
<comment type="caution">
    <text evidence="5">The sequence shown here is derived from an EMBL/GenBank/DDBJ whole genome shotgun (WGS) entry which is preliminary data.</text>
</comment>
<protein>
    <submittedName>
        <fullName evidence="5">Sugar ABC transporter substrate-binding protein</fullName>
    </submittedName>
</protein>
<dbReference type="CDD" id="cd14747">
    <property type="entry name" value="PBP2_MalE"/>
    <property type="match status" value="1"/>
</dbReference>
<comment type="similarity">
    <text evidence="1">Belongs to the bacterial solute-binding protein 1 family.</text>
</comment>
<sequence>MKRTTATIAGLAVAGLLLTSCGRSDDAGAGGEAQSDAISDGKATGTIEVWAMGTEGEKLGDFVDAFEEANPDADVEVTAVPWESAHDKISTAIAAGKGPDVSLVGTTWTAEFAEAGGLMPTPEGLVDDADFFPGAKSSTEVGGTAYGVPWYVETRVLFYRKDLAQKAGWSEPPTSWDDLKQFARDLESKGGAKYGLNLQPGQTGSWQSYLPFAWTDGAALTNDEGTEYTIDSPQMAEALDYYTSYFDDGLSMTRTLDPGELESGFADGTFGAFISGPWHTGLVEDAGLDDSQYAVAPLPGKDDGIGTSFVGGGNLAVFKDTDNADGAWKLVQWLSEPDVQQDFYDEVGDLPSVQSAWDTGELSSDPQLKVFGEQLQEAQSPPAVPTWEQVAASIDGLVEQASRGDVSGEDAVKQMQSDAQSIGTGL</sequence>
<dbReference type="Pfam" id="PF13416">
    <property type="entry name" value="SBP_bac_8"/>
    <property type="match status" value="1"/>
</dbReference>
<dbReference type="EMBL" id="JBHSRJ010000009">
    <property type="protein sequence ID" value="MFC6046065.1"/>
    <property type="molecule type" value="Genomic_DNA"/>
</dbReference>